<keyword evidence="4 7" id="KW-0812">Transmembrane</keyword>
<gene>
    <name evidence="10" type="ORF">ABIA52_002335</name>
</gene>
<dbReference type="InterPro" id="IPR051393">
    <property type="entry name" value="ABC_transporter_permease"/>
</dbReference>
<dbReference type="Proteomes" id="UP001620520">
    <property type="component" value="Unassembled WGS sequence"/>
</dbReference>
<feature type="domain" description="ABC transmembrane type-1" evidence="9">
    <location>
        <begin position="96"/>
        <end position="327"/>
    </location>
</feature>
<sequence length="338" mass="37280">MTTSTTLPPAPDQKAKPRSRARKQIPHNIKTSRRAAWIFAPSLLVSFVFVYVFIGITVYISLSNWKIGTSPNMSLREPFGATYSEIVQEQRFQADIRNVIIFTIIFLVLAIVGGLIAALFIHHVSVGKGLFRTVFLLPYALSFIVTGVAWRWIFSPSTGVNEILRSIGIENPPGWTTDTTILGALNNPSGTDFLKVQFGIPVALLPIIFAAAWQLVGFAMAMYLAGLASIPEEHLEAASVDGASTWQRLRHIVLPQLWPSTITCFVLLLHVALKIFDLVVAMSGSGPGFVTDVPGIYIYNYLTSRYDKASAMAIILLVLTLAVIVPYLIRGYRKDRKA</sequence>
<dbReference type="PROSITE" id="PS50928">
    <property type="entry name" value="ABC_TM1"/>
    <property type="match status" value="1"/>
</dbReference>
<dbReference type="CDD" id="cd06261">
    <property type="entry name" value="TM_PBP2"/>
    <property type="match status" value="1"/>
</dbReference>
<keyword evidence="11" id="KW-1185">Reference proteome</keyword>
<dbReference type="PANTHER" id="PTHR30193:SF42">
    <property type="entry name" value="ABC TRANSPORTER PERMEASE PROTEIN"/>
    <property type="match status" value="1"/>
</dbReference>
<feature type="transmembrane region" description="Helical" evidence="7">
    <location>
        <begin position="133"/>
        <end position="153"/>
    </location>
</feature>
<evidence type="ECO:0000313" key="10">
    <source>
        <dbReference type="EMBL" id="MFK4639446.1"/>
    </source>
</evidence>
<evidence type="ECO:0000256" key="7">
    <source>
        <dbReference type="RuleBase" id="RU363032"/>
    </source>
</evidence>
<accession>A0ABW8N788</accession>
<evidence type="ECO:0000256" key="8">
    <source>
        <dbReference type="SAM" id="MobiDB-lite"/>
    </source>
</evidence>
<dbReference type="RefSeq" id="WP_404594517.1">
    <property type="nucleotide sequence ID" value="NZ_JBIYEW010000003.1"/>
</dbReference>
<name>A0ABW8N788_9MICC</name>
<comment type="caution">
    <text evidence="10">The sequence shown here is derived from an EMBL/GenBank/DDBJ whole genome shotgun (WGS) entry which is preliminary data.</text>
</comment>
<evidence type="ECO:0000313" key="11">
    <source>
        <dbReference type="Proteomes" id="UP001620520"/>
    </source>
</evidence>
<feature type="transmembrane region" description="Helical" evidence="7">
    <location>
        <begin position="309"/>
        <end position="329"/>
    </location>
</feature>
<evidence type="ECO:0000256" key="2">
    <source>
        <dbReference type="ARBA" id="ARBA00022448"/>
    </source>
</evidence>
<dbReference type="Pfam" id="PF00528">
    <property type="entry name" value="BPD_transp_1"/>
    <property type="match status" value="1"/>
</dbReference>
<dbReference type="Gene3D" id="1.10.3720.10">
    <property type="entry name" value="MetI-like"/>
    <property type="match status" value="1"/>
</dbReference>
<dbReference type="PANTHER" id="PTHR30193">
    <property type="entry name" value="ABC TRANSPORTER PERMEASE PROTEIN"/>
    <property type="match status" value="1"/>
</dbReference>
<comment type="subcellular location">
    <subcellularLocation>
        <location evidence="1 7">Cell membrane</location>
        <topology evidence="1 7">Multi-pass membrane protein</topology>
    </subcellularLocation>
</comment>
<feature type="transmembrane region" description="Helical" evidence="7">
    <location>
        <begin position="198"/>
        <end position="225"/>
    </location>
</feature>
<feature type="transmembrane region" description="Helical" evidence="7">
    <location>
        <begin position="99"/>
        <end position="121"/>
    </location>
</feature>
<evidence type="ECO:0000256" key="5">
    <source>
        <dbReference type="ARBA" id="ARBA00022989"/>
    </source>
</evidence>
<comment type="similarity">
    <text evidence="7">Belongs to the binding-protein-dependent transport system permease family.</text>
</comment>
<reference evidence="10 11" key="1">
    <citation type="submission" date="2024-10" db="EMBL/GenBank/DDBJ databases">
        <title>Novel secondary metabolite-producing bacteria for plant disease control.</title>
        <authorList>
            <person name="Chevrette M."/>
        </authorList>
    </citation>
    <scope>NUCLEOTIDE SEQUENCE [LARGE SCALE GENOMIC DNA]</scope>
    <source>
        <strain evidence="10 11">J30 TE3557</strain>
    </source>
</reference>
<feature type="region of interest" description="Disordered" evidence="8">
    <location>
        <begin position="1"/>
        <end position="24"/>
    </location>
</feature>
<protein>
    <submittedName>
        <fullName evidence="10">Glucose/mannose transport system permease protein</fullName>
    </submittedName>
</protein>
<evidence type="ECO:0000256" key="6">
    <source>
        <dbReference type="ARBA" id="ARBA00023136"/>
    </source>
</evidence>
<keyword evidence="5 7" id="KW-1133">Transmembrane helix</keyword>
<dbReference type="EMBL" id="JBIYEW010000003">
    <property type="protein sequence ID" value="MFK4639446.1"/>
    <property type="molecule type" value="Genomic_DNA"/>
</dbReference>
<dbReference type="InterPro" id="IPR000515">
    <property type="entry name" value="MetI-like"/>
</dbReference>
<keyword evidence="6 7" id="KW-0472">Membrane</keyword>
<evidence type="ECO:0000256" key="1">
    <source>
        <dbReference type="ARBA" id="ARBA00004651"/>
    </source>
</evidence>
<keyword evidence="2 7" id="KW-0813">Transport</keyword>
<keyword evidence="3" id="KW-1003">Cell membrane</keyword>
<evidence type="ECO:0000256" key="4">
    <source>
        <dbReference type="ARBA" id="ARBA00022692"/>
    </source>
</evidence>
<proteinExistence type="inferred from homology"/>
<feature type="transmembrane region" description="Helical" evidence="7">
    <location>
        <begin position="257"/>
        <end position="276"/>
    </location>
</feature>
<evidence type="ECO:0000256" key="3">
    <source>
        <dbReference type="ARBA" id="ARBA00022475"/>
    </source>
</evidence>
<dbReference type="InterPro" id="IPR035906">
    <property type="entry name" value="MetI-like_sf"/>
</dbReference>
<feature type="transmembrane region" description="Helical" evidence="7">
    <location>
        <begin position="36"/>
        <end position="62"/>
    </location>
</feature>
<organism evidence="10 11">
    <name type="scientific">Paenarthrobacter histidinolovorans</name>
    <dbReference type="NCBI Taxonomy" id="43664"/>
    <lineage>
        <taxon>Bacteria</taxon>
        <taxon>Bacillati</taxon>
        <taxon>Actinomycetota</taxon>
        <taxon>Actinomycetes</taxon>
        <taxon>Micrococcales</taxon>
        <taxon>Micrococcaceae</taxon>
        <taxon>Paenarthrobacter</taxon>
    </lineage>
</organism>
<dbReference type="SUPFAM" id="SSF161098">
    <property type="entry name" value="MetI-like"/>
    <property type="match status" value="1"/>
</dbReference>
<evidence type="ECO:0000259" key="9">
    <source>
        <dbReference type="PROSITE" id="PS50928"/>
    </source>
</evidence>